<keyword evidence="1" id="KW-0496">Mitochondrion</keyword>
<name>A0A6B9XS96_PICSI</name>
<proteinExistence type="predicted"/>
<dbReference type="EMBL" id="MK697699">
    <property type="protein sequence ID" value="QHR89868.1"/>
    <property type="molecule type" value="Genomic_DNA"/>
</dbReference>
<reference evidence="1" key="1">
    <citation type="submission" date="2019-03" db="EMBL/GenBank/DDBJ databases">
        <title>Largest Complete Mitochondrial Genome of a Gymnosperm, Sitka Spruce (Picea sitchensis), Indicates Complex Physical Structure.</title>
        <authorList>
            <person name="Jackman S.D."/>
            <person name="Coombe L."/>
            <person name="Warren R."/>
            <person name="Kirk H."/>
            <person name="Trinh E."/>
            <person name="McLeod T."/>
            <person name="Pleasance S."/>
            <person name="Pandoh P."/>
            <person name="Zhao Y."/>
            <person name="Coope R."/>
            <person name="Bousquet J."/>
            <person name="Bohlmann J.C."/>
            <person name="Jones S.J.M."/>
            <person name="Birol I."/>
        </authorList>
    </citation>
    <scope>NUCLEOTIDE SEQUENCE</scope>
    <source>
        <strain evidence="1">Q903</strain>
    </source>
</reference>
<gene>
    <name evidence="1" type="primary">orf03913</name>
    <name evidence="1" type="ORF">Q903MT_gene3890</name>
</gene>
<organism evidence="1">
    <name type="scientific">Picea sitchensis</name>
    <name type="common">Sitka spruce</name>
    <name type="synonym">Pinus sitchensis</name>
    <dbReference type="NCBI Taxonomy" id="3332"/>
    <lineage>
        <taxon>Eukaryota</taxon>
        <taxon>Viridiplantae</taxon>
        <taxon>Streptophyta</taxon>
        <taxon>Embryophyta</taxon>
        <taxon>Tracheophyta</taxon>
        <taxon>Spermatophyta</taxon>
        <taxon>Pinopsida</taxon>
        <taxon>Pinidae</taxon>
        <taxon>Conifers I</taxon>
        <taxon>Pinales</taxon>
        <taxon>Pinaceae</taxon>
        <taxon>Picea</taxon>
    </lineage>
</organism>
<sequence>MINDFLFAMAGYHLSGRGVLIHGSGMSQKEVGVGPTSSICMGNWYEVRFHIFSCVLAIP</sequence>
<accession>A0A6B9XS96</accession>
<evidence type="ECO:0000313" key="1">
    <source>
        <dbReference type="EMBL" id="QHR89868.1"/>
    </source>
</evidence>
<geneLocation type="mitochondrion" evidence="1"/>
<dbReference type="AlphaFoldDB" id="A0A6B9XS96"/>
<protein>
    <submittedName>
        <fullName evidence="1">Uncharacterized protein</fullName>
    </submittedName>
</protein>